<evidence type="ECO:0000256" key="3">
    <source>
        <dbReference type="ARBA" id="ARBA00022723"/>
    </source>
</evidence>
<evidence type="ECO:0000256" key="1">
    <source>
        <dbReference type="ARBA" id="ARBA00022448"/>
    </source>
</evidence>
<comment type="caution">
    <text evidence="9">The sequence shown here is derived from an EMBL/GenBank/DDBJ whole genome shotgun (WGS) entry which is preliminary data.</text>
</comment>
<feature type="signal peptide" evidence="8">
    <location>
        <begin position="1"/>
        <end position="23"/>
    </location>
</feature>
<keyword evidence="2 7" id="KW-0349">Heme</keyword>
<dbReference type="PIRSF" id="PIRSF000027">
    <property type="entry name" value="Cytc_c_prime"/>
    <property type="match status" value="1"/>
</dbReference>
<evidence type="ECO:0000256" key="4">
    <source>
        <dbReference type="ARBA" id="ARBA00022982"/>
    </source>
</evidence>
<organism evidence="9 10">
    <name type="scientific">Oceaniovalibus guishaninsula JLT2003</name>
    <dbReference type="NCBI Taxonomy" id="1231392"/>
    <lineage>
        <taxon>Bacteria</taxon>
        <taxon>Pseudomonadati</taxon>
        <taxon>Pseudomonadota</taxon>
        <taxon>Alphaproteobacteria</taxon>
        <taxon>Rhodobacterales</taxon>
        <taxon>Roseobacteraceae</taxon>
        <taxon>Oceaniovalibus</taxon>
    </lineage>
</organism>
<dbReference type="GO" id="GO:0022900">
    <property type="term" value="P:electron transport chain"/>
    <property type="evidence" value="ECO:0007669"/>
    <property type="project" value="InterPro"/>
</dbReference>
<evidence type="ECO:0000256" key="6">
    <source>
        <dbReference type="PIRSR" id="PIRSR000027-1"/>
    </source>
</evidence>
<dbReference type="eggNOG" id="COG3909">
    <property type="taxonomic scope" value="Bacteria"/>
</dbReference>
<dbReference type="EMBL" id="AMGO01000052">
    <property type="protein sequence ID" value="EKE43590.1"/>
    <property type="molecule type" value="Genomic_DNA"/>
</dbReference>
<accession>K2I414</accession>
<evidence type="ECO:0000256" key="2">
    <source>
        <dbReference type="ARBA" id="ARBA00022617"/>
    </source>
</evidence>
<dbReference type="GO" id="GO:0009055">
    <property type="term" value="F:electron transfer activity"/>
    <property type="evidence" value="ECO:0007669"/>
    <property type="project" value="InterPro"/>
</dbReference>
<dbReference type="Gene3D" id="1.20.120.10">
    <property type="entry name" value="Cytochrome c/b562"/>
    <property type="match status" value="1"/>
</dbReference>
<dbReference type="PRINTS" id="PR00608">
    <property type="entry name" value="CYTCHROMECII"/>
</dbReference>
<feature type="binding site" description="axial binding residue" evidence="6">
    <location>
        <position position="149"/>
    </location>
    <ligand>
        <name>heme c</name>
        <dbReference type="ChEBI" id="CHEBI:61717"/>
    </ligand>
    <ligandPart>
        <name>Fe</name>
        <dbReference type="ChEBI" id="CHEBI:18248"/>
    </ligandPart>
</feature>
<dbReference type="GO" id="GO:0020037">
    <property type="term" value="F:heme binding"/>
    <property type="evidence" value="ECO:0007669"/>
    <property type="project" value="InterPro"/>
</dbReference>
<evidence type="ECO:0000313" key="9">
    <source>
        <dbReference type="EMBL" id="EKE43590.1"/>
    </source>
</evidence>
<dbReference type="OrthoDB" id="7596534at2"/>
<reference evidence="9 10" key="1">
    <citation type="journal article" date="2012" name="J. Bacteriol.">
        <title>Draft Genome Sequence of Oceaniovalibus guishaninsula JLT2003T.</title>
        <authorList>
            <person name="Tang K."/>
            <person name="Liu K."/>
            <person name="Jiao N."/>
        </authorList>
    </citation>
    <scope>NUCLEOTIDE SEQUENCE [LARGE SCALE GENOMIC DNA]</scope>
    <source>
        <strain evidence="9 10">JLT2003</strain>
    </source>
</reference>
<dbReference type="STRING" id="1231392.OCGS_2322"/>
<evidence type="ECO:0000313" key="10">
    <source>
        <dbReference type="Proteomes" id="UP000006765"/>
    </source>
</evidence>
<dbReference type="Pfam" id="PF01322">
    <property type="entry name" value="Cytochrom_C_2"/>
    <property type="match status" value="1"/>
</dbReference>
<dbReference type="InterPro" id="IPR012127">
    <property type="entry name" value="Cyt_c_prime"/>
</dbReference>
<keyword evidence="10" id="KW-1185">Reference proteome</keyword>
<keyword evidence="1" id="KW-0813">Transport</keyword>
<keyword evidence="3 6" id="KW-0479">Metal-binding</keyword>
<comment type="PTM">
    <text evidence="7">Binds 1 heme group per subunit.</text>
</comment>
<evidence type="ECO:0000256" key="8">
    <source>
        <dbReference type="SAM" id="SignalP"/>
    </source>
</evidence>
<keyword evidence="8" id="KW-0732">Signal</keyword>
<proteinExistence type="predicted"/>
<dbReference type="SUPFAM" id="SSF47175">
    <property type="entry name" value="Cytochromes"/>
    <property type="match status" value="1"/>
</dbReference>
<keyword evidence="5 6" id="KW-0408">Iron</keyword>
<dbReference type="InterPro" id="IPR002321">
    <property type="entry name" value="Cyt_c_II"/>
</dbReference>
<evidence type="ECO:0000256" key="7">
    <source>
        <dbReference type="PIRSR" id="PIRSR000027-2"/>
    </source>
</evidence>
<feature type="binding site" description="covalent" evidence="7">
    <location>
        <position position="145"/>
    </location>
    <ligand>
        <name>heme c</name>
        <dbReference type="ChEBI" id="CHEBI:61717"/>
    </ligand>
</feature>
<dbReference type="PROSITE" id="PS51009">
    <property type="entry name" value="CYTCII"/>
    <property type="match status" value="1"/>
</dbReference>
<name>K2I414_9RHOB</name>
<dbReference type="RefSeq" id="WP_007427474.1">
    <property type="nucleotide sequence ID" value="NZ_AMGO01000052.1"/>
</dbReference>
<dbReference type="GO" id="GO:0005506">
    <property type="term" value="F:iron ion binding"/>
    <property type="evidence" value="ECO:0007669"/>
    <property type="project" value="InterPro"/>
</dbReference>
<protein>
    <submittedName>
        <fullName evidence="9">Cytochrome c-554</fullName>
    </submittedName>
</protein>
<dbReference type="AlphaFoldDB" id="K2I414"/>
<dbReference type="Proteomes" id="UP000006765">
    <property type="component" value="Unassembled WGS sequence"/>
</dbReference>
<feature type="binding site" description="covalent" evidence="7">
    <location>
        <position position="148"/>
    </location>
    <ligand>
        <name>heme c</name>
        <dbReference type="ChEBI" id="CHEBI:61717"/>
    </ligand>
</feature>
<sequence length="157" mass="16457">MRLTFPTLATGLALIAAAGLAVAQNGPDRDPNVVARHNHMQLYAYNLGQIGAMAKGEIPYDADQAAIAAARLQALAGMDETGYWPDGTSSEDLEESRALPVLFSERERFEDLRMDLAAAAEQMAAVAGDGQAALAPALGAVGKACGACHETYRVPND</sequence>
<dbReference type="GO" id="GO:0042597">
    <property type="term" value="C:periplasmic space"/>
    <property type="evidence" value="ECO:0007669"/>
    <property type="project" value="InterPro"/>
</dbReference>
<dbReference type="InterPro" id="IPR010980">
    <property type="entry name" value="Cyt_c/b562"/>
</dbReference>
<gene>
    <name evidence="9" type="ORF">OCGS_2322</name>
</gene>
<dbReference type="InterPro" id="IPR015984">
    <property type="entry name" value="Cyt_c_prime_subgr"/>
</dbReference>
<keyword evidence="4" id="KW-0249">Electron transport</keyword>
<feature type="chain" id="PRO_5003860909" evidence="8">
    <location>
        <begin position="24"/>
        <end position="157"/>
    </location>
</feature>
<evidence type="ECO:0000256" key="5">
    <source>
        <dbReference type="ARBA" id="ARBA00023004"/>
    </source>
</evidence>